<dbReference type="SUPFAM" id="SSF143011">
    <property type="entry name" value="RelE-like"/>
    <property type="match status" value="1"/>
</dbReference>
<dbReference type="PANTHER" id="PTHR38813:SF1">
    <property type="entry name" value="TOXIN RELE1-RELATED"/>
    <property type="match status" value="1"/>
</dbReference>
<dbReference type="Gene3D" id="3.30.2310.20">
    <property type="entry name" value="RelE-like"/>
    <property type="match status" value="1"/>
</dbReference>
<dbReference type="Pfam" id="PF05016">
    <property type="entry name" value="ParE_toxin"/>
    <property type="match status" value="1"/>
</dbReference>
<dbReference type="AlphaFoldDB" id="A0A2M6XU01"/>
<sequence>MKVFFKNSFIKDFQKLSFDVKKEVRRICLDIFPRIKGLIEFQDYSIKEMQGFKSYYRIRVGHYRIGFKKNGEEIIFMRVLARKDIYKFFP</sequence>
<dbReference type="InterPro" id="IPR052747">
    <property type="entry name" value="TA_system_RelE_toxin"/>
</dbReference>
<reference evidence="3" key="1">
    <citation type="submission" date="2017-09" db="EMBL/GenBank/DDBJ databases">
        <title>Depth-based differentiation of microbial function through sediment-hosted aquifers and enrichment of novel symbionts in the deep terrestrial subsurface.</title>
        <authorList>
            <person name="Probst A.J."/>
            <person name="Ladd B."/>
            <person name="Jarett J.K."/>
            <person name="Geller-Mcgrath D.E."/>
            <person name="Sieber C.M.K."/>
            <person name="Emerson J.B."/>
            <person name="Anantharaman K."/>
            <person name="Thomas B.C."/>
            <person name="Malmstrom R."/>
            <person name="Stieglmeier M."/>
            <person name="Klingl A."/>
            <person name="Woyke T."/>
            <person name="Ryan C.M."/>
            <person name="Banfield J.F."/>
        </authorList>
    </citation>
    <scope>NUCLEOTIDE SEQUENCE [LARGE SCALE GENOMIC DNA]</scope>
</reference>
<dbReference type="PANTHER" id="PTHR38813">
    <property type="match status" value="1"/>
</dbReference>
<dbReference type="EMBL" id="PEXQ01000064">
    <property type="protein sequence ID" value="PIU14604.1"/>
    <property type="molecule type" value="Genomic_DNA"/>
</dbReference>
<dbReference type="InterPro" id="IPR007712">
    <property type="entry name" value="RelE/ParE_toxin"/>
</dbReference>
<proteinExistence type="predicted"/>
<dbReference type="Proteomes" id="UP000229784">
    <property type="component" value="Unassembled WGS sequence"/>
</dbReference>
<evidence type="ECO:0000313" key="3">
    <source>
        <dbReference type="Proteomes" id="UP000229784"/>
    </source>
</evidence>
<accession>A0A2M6XU01</accession>
<keyword evidence="1" id="KW-1277">Toxin-antitoxin system</keyword>
<organism evidence="2 3">
    <name type="scientific">bacterium (Candidatus Gribaldobacteria) CG08_land_8_20_14_0_20_39_15</name>
    <dbReference type="NCBI Taxonomy" id="2014273"/>
    <lineage>
        <taxon>Bacteria</taxon>
        <taxon>Candidatus Gribaldobacteria</taxon>
    </lineage>
</organism>
<evidence type="ECO:0000256" key="1">
    <source>
        <dbReference type="ARBA" id="ARBA00022649"/>
    </source>
</evidence>
<dbReference type="InterPro" id="IPR035093">
    <property type="entry name" value="RelE/ParE_toxin_dom_sf"/>
</dbReference>
<gene>
    <name evidence="2" type="ORF">COT20_02620</name>
</gene>
<protein>
    <recommendedName>
        <fullName evidence="4">Plasmid stabilization protein</fullName>
    </recommendedName>
</protein>
<evidence type="ECO:0000313" key="2">
    <source>
        <dbReference type="EMBL" id="PIU14604.1"/>
    </source>
</evidence>
<name>A0A2M6XU01_9BACT</name>
<evidence type="ECO:0008006" key="4">
    <source>
        <dbReference type="Google" id="ProtNLM"/>
    </source>
</evidence>
<comment type="caution">
    <text evidence="2">The sequence shown here is derived from an EMBL/GenBank/DDBJ whole genome shotgun (WGS) entry which is preliminary data.</text>
</comment>